<sequence length="328" mass="36046">MLKRSVAAVLMALVVGVAGAPSAAAGEKPWVRLAGTVGTVNDGLPVRLASYSLIWDAGQAFHGYLREGRTFVKTRYREALVAPGGRWVAGVPDRRLWRATEKIDLIDRGTGRTHAVRMPAPVTSPEWSADGGTLLLTAYRKHRDGALTVIGFVTLDARDRVPRLVRTGPQRRVADWEIGRGFRFFFAGPGRVMARHDHKGGVAVYDMDGRRQRFYKGVGAFDEWAAVTVASPSGRLFATVLGENDKGRRIGVVDAATGRVVHRVGGHAESFAGWYDEKHVIVMRVRGRTQIFQRVSLSSGATLDLIREKLVAGPAEYEPHLERVNFVR</sequence>
<dbReference type="EMBL" id="JAPNUD010000082">
    <property type="protein sequence ID" value="MDA0644014.1"/>
    <property type="molecule type" value="Genomic_DNA"/>
</dbReference>
<evidence type="ECO:0008006" key="4">
    <source>
        <dbReference type="Google" id="ProtNLM"/>
    </source>
</evidence>
<dbReference type="SUPFAM" id="SSF82171">
    <property type="entry name" value="DPP6 N-terminal domain-like"/>
    <property type="match status" value="1"/>
</dbReference>
<dbReference type="RefSeq" id="WP_271278130.1">
    <property type="nucleotide sequence ID" value="NZ_BAABFD010000003.1"/>
</dbReference>
<evidence type="ECO:0000313" key="2">
    <source>
        <dbReference type="EMBL" id="MDA0644014.1"/>
    </source>
</evidence>
<evidence type="ECO:0000256" key="1">
    <source>
        <dbReference type="SAM" id="SignalP"/>
    </source>
</evidence>
<reference evidence="2 3" key="1">
    <citation type="submission" date="2022-11" db="EMBL/GenBank/DDBJ databases">
        <title>Nonomuraea corallina sp. nov., a new species of the genus Nonomuraea isolated from sea side sediment in Thai sea.</title>
        <authorList>
            <person name="Ngamcharungchit C."/>
            <person name="Matsumoto A."/>
            <person name="Suriyachadkun C."/>
            <person name="Panbangred W."/>
            <person name="Inahashi Y."/>
            <person name="Intra B."/>
        </authorList>
    </citation>
    <scope>NUCLEOTIDE SEQUENCE [LARGE SCALE GENOMIC DNA]</scope>
    <source>
        <strain evidence="2 3">DSM 43553</strain>
    </source>
</reference>
<gene>
    <name evidence="2" type="ORF">OUY24_25590</name>
</gene>
<proteinExistence type="predicted"/>
<comment type="caution">
    <text evidence="2">The sequence shown here is derived from an EMBL/GenBank/DDBJ whole genome shotgun (WGS) entry which is preliminary data.</text>
</comment>
<dbReference type="Proteomes" id="UP001212498">
    <property type="component" value="Unassembled WGS sequence"/>
</dbReference>
<evidence type="ECO:0000313" key="3">
    <source>
        <dbReference type="Proteomes" id="UP001212498"/>
    </source>
</evidence>
<keyword evidence="3" id="KW-1185">Reference proteome</keyword>
<keyword evidence="1" id="KW-0732">Signal</keyword>
<accession>A0ABT4T427</accession>
<dbReference type="InterPro" id="IPR011042">
    <property type="entry name" value="6-blade_b-propeller_TolB-like"/>
</dbReference>
<dbReference type="Gene3D" id="2.120.10.30">
    <property type="entry name" value="TolB, C-terminal domain"/>
    <property type="match status" value="1"/>
</dbReference>
<feature type="chain" id="PRO_5045095931" description="WD40 repeat domain-containing protein" evidence="1">
    <location>
        <begin position="26"/>
        <end position="328"/>
    </location>
</feature>
<feature type="signal peptide" evidence="1">
    <location>
        <begin position="1"/>
        <end position="25"/>
    </location>
</feature>
<protein>
    <recommendedName>
        <fullName evidence="4">WD40 repeat domain-containing protein</fullName>
    </recommendedName>
</protein>
<organism evidence="2 3">
    <name type="scientific">Nonomuraea ferruginea</name>
    <dbReference type="NCBI Taxonomy" id="46174"/>
    <lineage>
        <taxon>Bacteria</taxon>
        <taxon>Bacillati</taxon>
        <taxon>Actinomycetota</taxon>
        <taxon>Actinomycetes</taxon>
        <taxon>Streptosporangiales</taxon>
        <taxon>Streptosporangiaceae</taxon>
        <taxon>Nonomuraea</taxon>
    </lineage>
</organism>
<name>A0ABT4T427_9ACTN</name>